<organism evidence="2 3">
    <name type="scientific">Gordonia asplenii</name>
    <dbReference type="NCBI Taxonomy" id="2725283"/>
    <lineage>
        <taxon>Bacteria</taxon>
        <taxon>Bacillati</taxon>
        <taxon>Actinomycetota</taxon>
        <taxon>Actinomycetes</taxon>
        <taxon>Mycobacteriales</taxon>
        <taxon>Gordoniaceae</taxon>
        <taxon>Gordonia</taxon>
    </lineage>
</organism>
<dbReference type="RefSeq" id="WP_376767239.1">
    <property type="nucleotide sequence ID" value="NZ_JABBNB010000023.1"/>
</dbReference>
<dbReference type="EMBL" id="JABBNB010000023">
    <property type="protein sequence ID" value="NMO03405.1"/>
    <property type="molecule type" value="Genomic_DNA"/>
</dbReference>
<evidence type="ECO:0000313" key="3">
    <source>
        <dbReference type="Proteomes" id="UP000550729"/>
    </source>
</evidence>
<proteinExistence type="predicted"/>
<feature type="non-terminal residue" evidence="2">
    <location>
        <position position="1"/>
    </location>
</feature>
<evidence type="ECO:0000313" key="2">
    <source>
        <dbReference type="EMBL" id="NMO03405.1"/>
    </source>
</evidence>
<keyword evidence="3" id="KW-1185">Reference proteome</keyword>
<feature type="compositionally biased region" description="Basic and acidic residues" evidence="1">
    <location>
        <begin position="44"/>
        <end position="57"/>
    </location>
</feature>
<feature type="region of interest" description="Disordered" evidence="1">
    <location>
        <begin position="1"/>
        <end position="108"/>
    </location>
</feature>
<gene>
    <name evidence="2" type="ORF">HH308_19505</name>
</gene>
<name>A0A848L2V9_9ACTN</name>
<reference evidence="2 3" key="1">
    <citation type="submission" date="2020-04" db="EMBL/GenBank/DDBJ databases">
        <title>Gordonia sp. nov. TBRC 11910.</title>
        <authorList>
            <person name="Suriyachadkun C."/>
        </authorList>
    </citation>
    <scope>NUCLEOTIDE SEQUENCE [LARGE SCALE GENOMIC DNA]</scope>
    <source>
        <strain evidence="2 3">TBRC 11910</strain>
    </source>
</reference>
<dbReference type="AlphaFoldDB" id="A0A848L2V9"/>
<protein>
    <submittedName>
        <fullName evidence="2">Uncharacterized protein</fullName>
    </submittedName>
</protein>
<accession>A0A848L2V9</accession>
<dbReference type="Proteomes" id="UP000550729">
    <property type="component" value="Unassembled WGS sequence"/>
</dbReference>
<sequence length="108" mass="12300">LFDTLTHIRFADPPTTPTTTSSTSTGRKKQRRRSASTVDKQRRRQQERDANRAERETAQAAHAAAAEHDRGTGDPVTYWRIRSHHPSPTSHTRDNEPLPQYDDTPPPF</sequence>
<evidence type="ECO:0000256" key="1">
    <source>
        <dbReference type="SAM" id="MobiDB-lite"/>
    </source>
</evidence>
<comment type="caution">
    <text evidence="2">The sequence shown here is derived from an EMBL/GenBank/DDBJ whole genome shotgun (WGS) entry which is preliminary data.</text>
</comment>